<feature type="compositionally biased region" description="Polar residues" evidence="1">
    <location>
        <begin position="241"/>
        <end position="255"/>
    </location>
</feature>
<reference evidence="2" key="1">
    <citation type="submission" date="2019-08" db="EMBL/GenBank/DDBJ databases">
        <title>Reference gene set and small RNA set construction with multiple tissues from Davidia involucrata Baill.</title>
        <authorList>
            <person name="Yang H."/>
            <person name="Zhou C."/>
            <person name="Li G."/>
            <person name="Wang J."/>
            <person name="Gao P."/>
            <person name="Wang M."/>
            <person name="Wang R."/>
            <person name="Zhao Y."/>
        </authorList>
    </citation>
    <scope>NUCLEOTIDE SEQUENCE</scope>
    <source>
        <tissue evidence="2">Mixed with DoveR01_LX</tissue>
    </source>
</reference>
<evidence type="ECO:0000313" key="2">
    <source>
        <dbReference type="EMBL" id="MPA78240.1"/>
    </source>
</evidence>
<feature type="compositionally biased region" description="Acidic residues" evidence="1">
    <location>
        <begin position="185"/>
        <end position="200"/>
    </location>
</feature>
<proteinExistence type="predicted"/>
<feature type="compositionally biased region" description="Basic residues" evidence="1">
    <location>
        <begin position="72"/>
        <end position="82"/>
    </location>
</feature>
<feature type="compositionally biased region" description="Basic and acidic residues" evidence="1">
    <location>
        <begin position="148"/>
        <end position="171"/>
    </location>
</feature>
<accession>A0A5B7CBJ5</accession>
<evidence type="ECO:0000256" key="1">
    <source>
        <dbReference type="SAM" id="MobiDB-lite"/>
    </source>
</evidence>
<dbReference type="PANTHER" id="PTHR36756">
    <property type="entry name" value="EXPRESSED PROTEIN"/>
    <property type="match status" value="1"/>
</dbReference>
<feature type="region of interest" description="Disordered" evidence="1">
    <location>
        <begin position="24"/>
        <end position="200"/>
    </location>
</feature>
<dbReference type="PANTHER" id="PTHR36756:SF1">
    <property type="entry name" value="EXPRESSED PROTEIN"/>
    <property type="match status" value="1"/>
</dbReference>
<feature type="compositionally biased region" description="Polar residues" evidence="1">
    <location>
        <begin position="265"/>
        <end position="285"/>
    </location>
</feature>
<dbReference type="AlphaFoldDB" id="A0A5B7CBJ5"/>
<feature type="region of interest" description="Disordered" evidence="1">
    <location>
        <begin position="218"/>
        <end position="285"/>
    </location>
</feature>
<organism evidence="2">
    <name type="scientific">Davidia involucrata</name>
    <name type="common">Dove tree</name>
    <dbReference type="NCBI Taxonomy" id="16924"/>
    <lineage>
        <taxon>Eukaryota</taxon>
        <taxon>Viridiplantae</taxon>
        <taxon>Streptophyta</taxon>
        <taxon>Embryophyta</taxon>
        <taxon>Tracheophyta</taxon>
        <taxon>Spermatophyta</taxon>
        <taxon>Magnoliopsida</taxon>
        <taxon>eudicotyledons</taxon>
        <taxon>Gunneridae</taxon>
        <taxon>Pentapetalae</taxon>
        <taxon>asterids</taxon>
        <taxon>Cornales</taxon>
        <taxon>Nyssaceae</taxon>
        <taxon>Davidia</taxon>
    </lineage>
</organism>
<protein>
    <submittedName>
        <fullName evidence="2">Uncharacterized protein</fullName>
    </submittedName>
</protein>
<dbReference type="EMBL" id="GHES01047681">
    <property type="protein sequence ID" value="MPA78240.1"/>
    <property type="molecule type" value="Transcribed_RNA"/>
</dbReference>
<feature type="compositionally biased region" description="Basic and acidic residues" evidence="1">
    <location>
        <begin position="218"/>
        <end position="228"/>
    </location>
</feature>
<feature type="compositionally biased region" description="Basic and acidic residues" evidence="1">
    <location>
        <begin position="90"/>
        <end position="106"/>
    </location>
</feature>
<sequence length="356" mass="39348">MVGVVPNEGRKRRLPLWMLGVAAADQASKSEENGNGNEDNPDEGIADGSCQPKSKVGDEPLEEDSCLFGKCEKKRRKRKLSRPHAGCDSSVREKGDDNKDNPDKRIASQSNQPESKGGKEPLEADSCLLVECETKRRRRKLSAGSDNNAHETGFEKKRGNGVDRAVRESAAQKRRKAKSFRLESSEEIEIPSPSEDDGELTMEDLMNIAEEYVKANKDMEQQSSDRVHTAASHPVAAAVSRNESGGSLNAPQSYRRSPVRKETASIHNSTENLTSGGNVISSIRTGDPTQDMLNLFLGPLLKKPLEEDKKMELITEDMTFTNELRKQNQNDVLGEEVVPLMKKKSSLKDKVALFLD</sequence>
<name>A0A5B7CBJ5_DAVIN</name>
<gene>
    <name evidence="2" type="ORF">Din_047681</name>
</gene>